<dbReference type="Proteomes" id="UP000183471">
    <property type="component" value="Unassembled WGS sequence"/>
</dbReference>
<dbReference type="EMBL" id="FNKY01000001">
    <property type="protein sequence ID" value="SDQ32810.1"/>
    <property type="molecule type" value="Genomic_DNA"/>
</dbReference>
<feature type="transmembrane region" description="Helical" evidence="1">
    <location>
        <begin position="20"/>
        <end position="43"/>
    </location>
</feature>
<evidence type="ECO:0000313" key="2">
    <source>
        <dbReference type="EMBL" id="SDQ32810.1"/>
    </source>
</evidence>
<evidence type="ECO:0000313" key="3">
    <source>
        <dbReference type="Proteomes" id="UP000183471"/>
    </source>
</evidence>
<keyword evidence="1" id="KW-1133">Transmembrane helix</keyword>
<keyword evidence="3" id="KW-1185">Reference proteome</keyword>
<organism evidence="2 3">
    <name type="scientific">Nitrosospira multiformis</name>
    <dbReference type="NCBI Taxonomy" id="1231"/>
    <lineage>
        <taxon>Bacteria</taxon>
        <taxon>Pseudomonadati</taxon>
        <taxon>Pseudomonadota</taxon>
        <taxon>Betaproteobacteria</taxon>
        <taxon>Nitrosomonadales</taxon>
        <taxon>Nitrosomonadaceae</taxon>
        <taxon>Nitrosospira</taxon>
    </lineage>
</organism>
<gene>
    <name evidence="2" type="ORF">SAMN05216402_0397</name>
</gene>
<sequence>MSAGHLINQIAAFIGGIGHMLFMIGFFMLIFIGIPVIVIMKLFDLS</sequence>
<name>A0ABY0T6F0_9PROT</name>
<protein>
    <submittedName>
        <fullName evidence="2">Uncharacterized protein</fullName>
    </submittedName>
</protein>
<reference evidence="2 3" key="1">
    <citation type="submission" date="2016-10" db="EMBL/GenBank/DDBJ databases">
        <authorList>
            <person name="Varghese N."/>
            <person name="Submissions S."/>
        </authorList>
    </citation>
    <scope>NUCLEOTIDE SEQUENCE [LARGE SCALE GENOMIC DNA]</scope>
    <source>
        <strain evidence="2 3">Nl1</strain>
    </source>
</reference>
<evidence type="ECO:0000256" key="1">
    <source>
        <dbReference type="SAM" id="Phobius"/>
    </source>
</evidence>
<comment type="caution">
    <text evidence="2">The sequence shown here is derived from an EMBL/GenBank/DDBJ whole genome shotgun (WGS) entry which is preliminary data.</text>
</comment>
<keyword evidence="1" id="KW-0812">Transmembrane</keyword>
<proteinExistence type="predicted"/>
<accession>A0ABY0T6F0</accession>
<keyword evidence="1" id="KW-0472">Membrane</keyword>